<dbReference type="PANTHER" id="PTHR11265">
    <property type="entry name" value="S-ADENOSYL-METHYLTRANSFERASE MRAW"/>
    <property type="match status" value="1"/>
</dbReference>
<dbReference type="Pfam" id="PF01795">
    <property type="entry name" value="Methyltransf_5"/>
    <property type="match status" value="1"/>
</dbReference>
<feature type="region of interest" description="Disordered" evidence="1">
    <location>
        <begin position="29"/>
        <end position="56"/>
    </location>
</feature>
<feature type="compositionally biased region" description="Gly residues" evidence="1">
    <location>
        <begin position="281"/>
        <end position="293"/>
    </location>
</feature>
<dbReference type="Gene3D" id="3.40.50.150">
    <property type="entry name" value="Vaccinia Virus protein VP39"/>
    <property type="match status" value="1"/>
</dbReference>
<organism evidence="2">
    <name type="scientific">Mantoniella antarctica</name>
    <dbReference type="NCBI Taxonomy" id="81844"/>
    <lineage>
        <taxon>Eukaryota</taxon>
        <taxon>Viridiplantae</taxon>
        <taxon>Chlorophyta</taxon>
        <taxon>Mamiellophyceae</taxon>
        <taxon>Mamiellales</taxon>
        <taxon>Mamiellaceae</taxon>
        <taxon>Mantoniella</taxon>
    </lineage>
</organism>
<dbReference type="SUPFAM" id="SSF53335">
    <property type="entry name" value="S-adenosyl-L-methionine-dependent methyltransferases"/>
    <property type="match status" value="1"/>
</dbReference>
<evidence type="ECO:0000256" key="1">
    <source>
        <dbReference type="SAM" id="MobiDB-lite"/>
    </source>
</evidence>
<sequence>MTYAAASAVGVRHGFAAWPLTRAALSGSGASVSRRAQQQQQQRGSSGGGGGCGGDHVVARLHASRARATRGGAPTFSCPSSIATAAAAVTTFRTRASSSSSSSSYTTAADALQSSAGGNIDKAPDISGIESTDTSAPHTPVLLRQVLECFQGIRLGAYVDGTMGAGGHAGAVVRAHPEMHTFVGFDVDPLAHEIARPRLEAAAAAATTADAAGSGAPEVGAEGGEGTSGGGDGLLLDSGLNGGLSLDGGLNGGLSLDSGSNGGFSVDVGRHRISTQPIHSSGGGGNGGAGGKTKLGSNNHQRSSDRPRRTYEPSAELIAATDASVREAIIQKLGAYTKRELVDMAMQIRGELLVKFRGQERWLEQRQRREARAAGAAGVYGGASVGGVAETSASSLFGGVSARAGVAAARSVGAKHGKGPRF</sequence>
<dbReference type="PANTHER" id="PTHR11265:SF0">
    <property type="entry name" value="12S RRNA N4-METHYLCYTIDINE METHYLTRANSFERASE"/>
    <property type="match status" value="1"/>
</dbReference>
<evidence type="ECO:0000313" key="2">
    <source>
        <dbReference type="EMBL" id="CAD8706931.1"/>
    </source>
</evidence>
<feature type="compositionally biased region" description="Low complexity" evidence="1">
    <location>
        <begin position="29"/>
        <end position="44"/>
    </location>
</feature>
<feature type="region of interest" description="Disordered" evidence="1">
    <location>
        <begin position="274"/>
        <end position="312"/>
    </location>
</feature>
<reference evidence="2" key="1">
    <citation type="submission" date="2021-01" db="EMBL/GenBank/DDBJ databases">
        <authorList>
            <person name="Corre E."/>
            <person name="Pelletier E."/>
            <person name="Niang G."/>
            <person name="Scheremetjew M."/>
            <person name="Finn R."/>
            <person name="Kale V."/>
            <person name="Holt S."/>
            <person name="Cochrane G."/>
            <person name="Meng A."/>
            <person name="Brown T."/>
            <person name="Cohen L."/>
        </authorList>
    </citation>
    <scope>NUCLEOTIDE SEQUENCE</scope>
    <source>
        <strain evidence="2">SL-175</strain>
    </source>
</reference>
<feature type="compositionally biased region" description="Basic and acidic residues" evidence="1">
    <location>
        <begin position="302"/>
        <end position="311"/>
    </location>
</feature>
<dbReference type="GO" id="GO:0070475">
    <property type="term" value="P:rRNA base methylation"/>
    <property type="evidence" value="ECO:0007669"/>
    <property type="project" value="TreeGrafter"/>
</dbReference>
<dbReference type="InterPro" id="IPR002903">
    <property type="entry name" value="RsmH"/>
</dbReference>
<feature type="compositionally biased region" description="Gly residues" evidence="1">
    <location>
        <begin position="45"/>
        <end position="54"/>
    </location>
</feature>
<feature type="compositionally biased region" description="Low complexity" evidence="1">
    <location>
        <begin position="209"/>
        <end position="220"/>
    </location>
</feature>
<dbReference type="InterPro" id="IPR029063">
    <property type="entry name" value="SAM-dependent_MTases_sf"/>
</dbReference>
<dbReference type="AlphaFoldDB" id="A0A7S0X7V9"/>
<protein>
    <submittedName>
        <fullName evidence="2">Uncharacterized protein</fullName>
    </submittedName>
</protein>
<dbReference type="EMBL" id="HBFC01016288">
    <property type="protein sequence ID" value="CAD8706931.1"/>
    <property type="molecule type" value="Transcribed_RNA"/>
</dbReference>
<proteinExistence type="predicted"/>
<name>A0A7S0X7V9_9CHLO</name>
<feature type="compositionally biased region" description="Gly residues" evidence="1">
    <location>
        <begin position="221"/>
        <end position="233"/>
    </location>
</feature>
<dbReference type="GO" id="GO:0071424">
    <property type="term" value="F:rRNA (cytosine-N4-)-methyltransferase activity"/>
    <property type="evidence" value="ECO:0007669"/>
    <property type="project" value="TreeGrafter"/>
</dbReference>
<accession>A0A7S0X7V9</accession>
<gene>
    <name evidence="2" type="ORF">MANT1106_LOCUS9614</name>
</gene>
<feature type="region of interest" description="Disordered" evidence="1">
    <location>
        <begin position="209"/>
        <end position="234"/>
    </location>
</feature>